<dbReference type="PROSITE" id="PS50222">
    <property type="entry name" value="EF_HAND_2"/>
    <property type="match status" value="3"/>
</dbReference>
<dbReference type="Gene3D" id="1.10.238.10">
    <property type="entry name" value="EF-hand"/>
    <property type="match status" value="2"/>
</dbReference>
<dbReference type="PROSITE" id="PS00018">
    <property type="entry name" value="EF_HAND_1"/>
    <property type="match status" value="3"/>
</dbReference>
<feature type="domain" description="EF-hand" evidence="3">
    <location>
        <begin position="75"/>
        <end position="110"/>
    </location>
</feature>
<gene>
    <name evidence="4" type="ORF">ACA1_253380</name>
</gene>
<dbReference type="EMBL" id="KB007885">
    <property type="protein sequence ID" value="ELR22352.1"/>
    <property type="molecule type" value="Genomic_DNA"/>
</dbReference>
<dbReference type="PANTHER" id="PTHR23048">
    <property type="entry name" value="MYOSIN LIGHT CHAIN 1, 3"/>
    <property type="match status" value="1"/>
</dbReference>
<dbReference type="VEuPathDB" id="AmoebaDB:ACA1_253380"/>
<dbReference type="Pfam" id="PF13499">
    <property type="entry name" value="EF-hand_7"/>
    <property type="match status" value="1"/>
</dbReference>
<evidence type="ECO:0000256" key="2">
    <source>
        <dbReference type="ARBA" id="ARBA00022837"/>
    </source>
</evidence>
<dbReference type="RefSeq" id="XP_004367608.1">
    <property type="nucleotide sequence ID" value="XM_004367551.1"/>
</dbReference>
<evidence type="ECO:0000259" key="3">
    <source>
        <dbReference type="PROSITE" id="PS50222"/>
    </source>
</evidence>
<dbReference type="SUPFAM" id="SSF47473">
    <property type="entry name" value="EF-hand"/>
    <property type="match status" value="1"/>
</dbReference>
<sequence length="124" mass="14214">MSVEELREVFDQFDENGDGQLSLEEFAQAFRAFGEPDKEVHAAFKKCDKDGNQSIDFDEFVSFFNEADDDDKPEVNESALKALFKAFDEDGNGKLSKQELVKAFKAWGHPITETEEEFKKMMLE</sequence>
<dbReference type="InterPro" id="IPR011992">
    <property type="entry name" value="EF-hand-dom_pair"/>
</dbReference>
<dbReference type="Pfam" id="PF13405">
    <property type="entry name" value="EF-hand_6"/>
    <property type="match status" value="1"/>
</dbReference>
<keyword evidence="1" id="KW-0677">Repeat</keyword>
<dbReference type="OMA" id="TMMNSDN"/>
<dbReference type="GeneID" id="14923285"/>
<evidence type="ECO:0000313" key="4">
    <source>
        <dbReference type="EMBL" id="ELR22352.1"/>
    </source>
</evidence>
<dbReference type="KEGG" id="acan:ACA1_253380"/>
<dbReference type="InterPro" id="IPR002048">
    <property type="entry name" value="EF_hand_dom"/>
</dbReference>
<dbReference type="InterPro" id="IPR050230">
    <property type="entry name" value="CALM/Myosin/TropC-like"/>
</dbReference>
<accession>L8HAR9</accession>
<dbReference type="CDD" id="cd00051">
    <property type="entry name" value="EFh"/>
    <property type="match status" value="2"/>
</dbReference>
<dbReference type="GO" id="GO:0005509">
    <property type="term" value="F:calcium ion binding"/>
    <property type="evidence" value="ECO:0007669"/>
    <property type="project" value="InterPro"/>
</dbReference>
<dbReference type="Proteomes" id="UP000011083">
    <property type="component" value="Unassembled WGS sequence"/>
</dbReference>
<dbReference type="OrthoDB" id="26525at2759"/>
<dbReference type="AlphaFoldDB" id="L8HAR9"/>
<dbReference type="GO" id="GO:0016460">
    <property type="term" value="C:myosin II complex"/>
    <property type="evidence" value="ECO:0007669"/>
    <property type="project" value="TreeGrafter"/>
</dbReference>
<dbReference type="InterPro" id="IPR018247">
    <property type="entry name" value="EF_Hand_1_Ca_BS"/>
</dbReference>
<feature type="domain" description="EF-hand" evidence="3">
    <location>
        <begin position="37"/>
        <end position="70"/>
    </location>
</feature>
<keyword evidence="5" id="KW-1185">Reference proteome</keyword>
<reference evidence="4 5" key="1">
    <citation type="journal article" date="2013" name="Genome Biol.">
        <title>Genome of Acanthamoeba castellanii highlights extensive lateral gene transfer and early evolution of tyrosine kinase signaling.</title>
        <authorList>
            <person name="Clarke M."/>
            <person name="Lohan A.J."/>
            <person name="Liu B."/>
            <person name="Lagkouvardos I."/>
            <person name="Roy S."/>
            <person name="Zafar N."/>
            <person name="Bertelli C."/>
            <person name="Schilde C."/>
            <person name="Kianianmomeni A."/>
            <person name="Burglin T.R."/>
            <person name="Frech C."/>
            <person name="Turcotte B."/>
            <person name="Kopec K.O."/>
            <person name="Synnott J.M."/>
            <person name="Choo C."/>
            <person name="Paponov I."/>
            <person name="Finkler A."/>
            <person name="Soon Heng Tan C."/>
            <person name="Hutchins A.P."/>
            <person name="Weinmeier T."/>
            <person name="Rattei T."/>
            <person name="Chu J.S."/>
            <person name="Gimenez G."/>
            <person name="Irimia M."/>
            <person name="Rigden D.J."/>
            <person name="Fitzpatrick D.A."/>
            <person name="Lorenzo-Morales J."/>
            <person name="Bateman A."/>
            <person name="Chiu C.H."/>
            <person name="Tang P."/>
            <person name="Hegemann P."/>
            <person name="Fromm H."/>
            <person name="Raoult D."/>
            <person name="Greub G."/>
            <person name="Miranda-Saavedra D."/>
            <person name="Chen N."/>
            <person name="Nash P."/>
            <person name="Ginger M.L."/>
            <person name="Horn M."/>
            <person name="Schaap P."/>
            <person name="Caler L."/>
            <person name="Loftus B."/>
        </authorList>
    </citation>
    <scope>NUCLEOTIDE SEQUENCE [LARGE SCALE GENOMIC DNA]</scope>
    <source>
        <strain evidence="4 5">Neff</strain>
    </source>
</reference>
<evidence type="ECO:0000313" key="5">
    <source>
        <dbReference type="Proteomes" id="UP000011083"/>
    </source>
</evidence>
<keyword evidence="2" id="KW-0106">Calcium</keyword>
<feature type="domain" description="EF-hand" evidence="3">
    <location>
        <begin position="1"/>
        <end position="36"/>
    </location>
</feature>
<dbReference type="FunFam" id="1.10.238.10:FF:000178">
    <property type="entry name" value="Calmodulin-2 A"/>
    <property type="match status" value="1"/>
</dbReference>
<evidence type="ECO:0000256" key="1">
    <source>
        <dbReference type="ARBA" id="ARBA00022737"/>
    </source>
</evidence>
<dbReference type="PANTHER" id="PTHR23048:SF0">
    <property type="entry name" value="CALMODULIN LIKE 3"/>
    <property type="match status" value="1"/>
</dbReference>
<organism evidence="4 5">
    <name type="scientific">Acanthamoeba castellanii (strain ATCC 30010 / Neff)</name>
    <dbReference type="NCBI Taxonomy" id="1257118"/>
    <lineage>
        <taxon>Eukaryota</taxon>
        <taxon>Amoebozoa</taxon>
        <taxon>Discosea</taxon>
        <taxon>Longamoebia</taxon>
        <taxon>Centramoebida</taxon>
        <taxon>Acanthamoebidae</taxon>
        <taxon>Acanthamoeba</taxon>
    </lineage>
</organism>
<dbReference type="STRING" id="1257118.L8HAR9"/>
<dbReference type="SMART" id="SM00054">
    <property type="entry name" value="EFh"/>
    <property type="match status" value="3"/>
</dbReference>
<protein>
    <submittedName>
        <fullName evidence="4">EF hand domain containing protein</fullName>
    </submittedName>
</protein>
<proteinExistence type="predicted"/>
<name>L8HAR9_ACACF</name>